<evidence type="ECO:0000313" key="3">
    <source>
        <dbReference type="EMBL" id="HFI91928.1"/>
    </source>
</evidence>
<proteinExistence type="predicted"/>
<feature type="domain" description="Heavy metal binding" evidence="2">
    <location>
        <begin position="104"/>
        <end position="131"/>
    </location>
</feature>
<comment type="caution">
    <text evidence="3">The sequence shown here is derived from an EMBL/GenBank/DDBJ whole genome shotgun (WGS) entry which is preliminary data.</text>
</comment>
<dbReference type="GO" id="GO:0046872">
    <property type="term" value="F:metal ion binding"/>
    <property type="evidence" value="ECO:0007669"/>
    <property type="project" value="InterPro"/>
</dbReference>
<dbReference type="EMBL" id="DSUJ01000008">
    <property type="protein sequence ID" value="HFI91928.1"/>
    <property type="molecule type" value="Genomic_DNA"/>
</dbReference>
<protein>
    <recommendedName>
        <fullName evidence="2">Heavy metal binding domain-containing protein</fullName>
    </recommendedName>
</protein>
<sequence>MLKQIVITIALVSFFSVFTLAQEKTNTEKKECSTGCCSGQKSHGTMQMSYMDADSTHKNHNMKSDNKMHNMNHEMKSDSKAEQSIIHEGVIDLKAIDENKDGKVYQDQMCWNVISDKPGECPQCGMTLKEVSLQKAKENLIKHDFKVKEK</sequence>
<gene>
    <name evidence="3" type="ORF">ENS31_10455</name>
</gene>
<dbReference type="Pfam" id="PF19335">
    <property type="entry name" value="HMBD"/>
    <property type="match status" value="1"/>
</dbReference>
<dbReference type="InterPro" id="IPR045800">
    <property type="entry name" value="HMBD"/>
</dbReference>
<feature type="signal peptide" evidence="1">
    <location>
        <begin position="1"/>
        <end position="21"/>
    </location>
</feature>
<name>A0A7V2ZL89_9BACT</name>
<dbReference type="AlphaFoldDB" id="A0A7V2ZL89"/>
<evidence type="ECO:0000256" key="1">
    <source>
        <dbReference type="SAM" id="SignalP"/>
    </source>
</evidence>
<keyword evidence="1" id="KW-0732">Signal</keyword>
<reference evidence="3" key="1">
    <citation type="journal article" date="2020" name="mSystems">
        <title>Genome- and Community-Level Interaction Insights into Carbon Utilization and Element Cycling Functions of Hydrothermarchaeota in Hydrothermal Sediment.</title>
        <authorList>
            <person name="Zhou Z."/>
            <person name="Liu Y."/>
            <person name="Xu W."/>
            <person name="Pan J."/>
            <person name="Luo Z.H."/>
            <person name="Li M."/>
        </authorList>
    </citation>
    <scope>NUCLEOTIDE SEQUENCE [LARGE SCALE GENOMIC DNA]</scope>
    <source>
        <strain evidence="3">SpSt-479</strain>
    </source>
</reference>
<accession>A0A7V2ZL89</accession>
<evidence type="ECO:0000259" key="2">
    <source>
        <dbReference type="Pfam" id="PF19335"/>
    </source>
</evidence>
<organism evidence="3">
    <name type="scientific">Ignavibacterium album</name>
    <dbReference type="NCBI Taxonomy" id="591197"/>
    <lineage>
        <taxon>Bacteria</taxon>
        <taxon>Pseudomonadati</taxon>
        <taxon>Ignavibacteriota</taxon>
        <taxon>Ignavibacteria</taxon>
        <taxon>Ignavibacteriales</taxon>
        <taxon>Ignavibacteriaceae</taxon>
        <taxon>Ignavibacterium</taxon>
    </lineage>
</organism>
<feature type="chain" id="PRO_5031279483" description="Heavy metal binding domain-containing protein" evidence="1">
    <location>
        <begin position="22"/>
        <end position="150"/>
    </location>
</feature>